<comment type="caution">
    <text evidence="2">The sequence shown here is derived from an EMBL/GenBank/DDBJ whole genome shotgun (WGS) entry which is preliminary data.</text>
</comment>
<gene>
    <name evidence="2" type="ORF">EYF80_023998</name>
</gene>
<evidence type="ECO:0000313" key="3">
    <source>
        <dbReference type="Proteomes" id="UP000314294"/>
    </source>
</evidence>
<feature type="region of interest" description="Disordered" evidence="1">
    <location>
        <begin position="69"/>
        <end position="101"/>
    </location>
</feature>
<sequence>MHCYLSICDYFFEKKSLPLLTVNLIFQVLLVQEDQEGTKDLRDHLVSLARREGLGKRVVQGIKDPKECRVHQDHQVRQGQKDSMAYLATPDQRAPEDQEEGPDLLVVKESQVLPVCLEEMDSRVLRGHRVHRESEAQWGRLVSKDQGVYQDQ</sequence>
<dbReference type="EMBL" id="SRLO01000229">
    <property type="protein sequence ID" value="TNN65846.1"/>
    <property type="molecule type" value="Genomic_DNA"/>
</dbReference>
<name>A0A4Z2HJB1_9TELE</name>
<keyword evidence="3" id="KW-1185">Reference proteome</keyword>
<feature type="compositionally biased region" description="Basic and acidic residues" evidence="1">
    <location>
        <begin position="69"/>
        <end position="80"/>
    </location>
</feature>
<dbReference type="AlphaFoldDB" id="A0A4Z2HJB1"/>
<organism evidence="2 3">
    <name type="scientific">Liparis tanakae</name>
    <name type="common">Tanaka's snailfish</name>
    <dbReference type="NCBI Taxonomy" id="230148"/>
    <lineage>
        <taxon>Eukaryota</taxon>
        <taxon>Metazoa</taxon>
        <taxon>Chordata</taxon>
        <taxon>Craniata</taxon>
        <taxon>Vertebrata</taxon>
        <taxon>Euteleostomi</taxon>
        <taxon>Actinopterygii</taxon>
        <taxon>Neopterygii</taxon>
        <taxon>Teleostei</taxon>
        <taxon>Neoteleostei</taxon>
        <taxon>Acanthomorphata</taxon>
        <taxon>Eupercaria</taxon>
        <taxon>Perciformes</taxon>
        <taxon>Cottioidei</taxon>
        <taxon>Cottales</taxon>
        <taxon>Liparidae</taxon>
        <taxon>Liparis</taxon>
    </lineage>
</organism>
<evidence type="ECO:0000256" key="1">
    <source>
        <dbReference type="SAM" id="MobiDB-lite"/>
    </source>
</evidence>
<evidence type="ECO:0000313" key="2">
    <source>
        <dbReference type="EMBL" id="TNN65846.1"/>
    </source>
</evidence>
<dbReference type="Proteomes" id="UP000314294">
    <property type="component" value="Unassembled WGS sequence"/>
</dbReference>
<proteinExistence type="predicted"/>
<protein>
    <submittedName>
        <fullName evidence="2">Uncharacterized protein</fullName>
    </submittedName>
</protein>
<reference evidence="2 3" key="1">
    <citation type="submission" date="2019-03" db="EMBL/GenBank/DDBJ databases">
        <title>First draft genome of Liparis tanakae, snailfish: a comprehensive survey of snailfish specific genes.</title>
        <authorList>
            <person name="Kim W."/>
            <person name="Song I."/>
            <person name="Jeong J.-H."/>
            <person name="Kim D."/>
            <person name="Kim S."/>
            <person name="Ryu S."/>
            <person name="Song J.Y."/>
            <person name="Lee S.K."/>
        </authorList>
    </citation>
    <scope>NUCLEOTIDE SEQUENCE [LARGE SCALE GENOMIC DNA]</scope>
    <source>
        <tissue evidence="2">Muscle</tissue>
    </source>
</reference>
<accession>A0A4Z2HJB1</accession>